<evidence type="ECO:0000313" key="1">
    <source>
        <dbReference type="EMBL" id="GFH08853.1"/>
    </source>
</evidence>
<proteinExistence type="predicted"/>
<dbReference type="EMBL" id="BLLF01000189">
    <property type="protein sequence ID" value="GFH08853.1"/>
    <property type="molecule type" value="Genomic_DNA"/>
</dbReference>
<comment type="caution">
    <text evidence="1">The sequence shown here is derived from an EMBL/GenBank/DDBJ whole genome shotgun (WGS) entry which is preliminary data.</text>
</comment>
<protein>
    <submittedName>
        <fullName evidence="1">Uncharacterized protein</fullName>
    </submittedName>
</protein>
<gene>
    <name evidence="1" type="ORF">HaLaN_03886</name>
</gene>
<dbReference type="Proteomes" id="UP000485058">
    <property type="component" value="Unassembled WGS sequence"/>
</dbReference>
<reference evidence="1 2" key="1">
    <citation type="submission" date="2020-02" db="EMBL/GenBank/DDBJ databases">
        <title>Draft genome sequence of Haematococcus lacustris strain NIES-144.</title>
        <authorList>
            <person name="Morimoto D."/>
            <person name="Nakagawa S."/>
            <person name="Yoshida T."/>
            <person name="Sawayama S."/>
        </authorList>
    </citation>
    <scope>NUCLEOTIDE SEQUENCE [LARGE SCALE GENOMIC DNA]</scope>
    <source>
        <strain evidence="1 2">NIES-144</strain>
    </source>
</reference>
<organism evidence="1 2">
    <name type="scientific">Haematococcus lacustris</name>
    <name type="common">Green alga</name>
    <name type="synonym">Haematococcus pluvialis</name>
    <dbReference type="NCBI Taxonomy" id="44745"/>
    <lineage>
        <taxon>Eukaryota</taxon>
        <taxon>Viridiplantae</taxon>
        <taxon>Chlorophyta</taxon>
        <taxon>core chlorophytes</taxon>
        <taxon>Chlorophyceae</taxon>
        <taxon>CS clade</taxon>
        <taxon>Chlamydomonadales</taxon>
        <taxon>Haematococcaceae</taxon>
        <taxon>Haematococcus</taxon>
    </lineage>
</organism>
<sequence>MTPSICHPASPTPWRTTAPMRFQCARSSRATPGRWIARALPVAATREDVDAACATLAALRDSPGDQAEVDAAVLALKELSKAAGTNRVHSELAHGEFEGRAMRGRLRKLAEAADPGQLNLGVLGWRTMQPADLPVRVSGGDVPQSLVARGPAFGLGRADKVPDYEPAPGQDLAAWKAVVGPGNVEMDDKSGVVLKHLPKANSGWVDMVVQTPGWELVVGNAGGVTLLRRLGSPPAGVTHT</sequence>
<name>A0A699YFM3_HAELA</name>
<accession>A0A699YFM3</accession>
<dbReference type="AlphaFoldDB" id="A0A699YFM3"/>
<keyword evidence="2" id="KW-1185">Reference proteome</keyword>
<evidence type="ECO:0000313" key="2">
    <source>
        <dbReference type="Proteomes" id="UP000485058"/>
    </source>
</evidence>